<evidence type="ECO:0000256" key="4">
    <source>
        <dbReference type="ARBA" id="ARBA00022679"/>
    </source>
</evidence>
<evidence type="ECO:0000256" key="3">
    <source>
        <dbReference type="ARBA" id="ARBA00022553"/>
    </source>
</evidence>
<feature type="transmembrane region" description="Helical" evidence="10">
    <location>
        <begin position="20"/>
        <end position="36"/>
    </location>
</feature>
<protein>
    <recommendedName>
        <fullName evidence="2">histidine kinase</fullName>
        <ecNumber evidence="2">2.7.13.3</ecNumber>
    </recommendedName>
</protein>
<evidence type="ECO:0000313" key="14">
    <source>
        <dbReference type="Proteomes" id="UP000540412"/>
    </source>
</evidence>
<feature type="compositionally biased region" description="Low complexity" evidence="9">
    <location>
        <begin position="339"/>
        <end position="354"/>
    </location>
</feature>
<keyword evidence="4" id="KW-0808">Transferase</keyword>
<evidence type="ECO:0000313" key="13">
    <source>
        <dbReference type="EMBL" id="MBB5915827.1"/>
    </source>
</evidence>
<feature type="transmembrane region" description="Helical" evidence="10">
    <location>
        <begin position="67"/>
        <end position="86"/>
    </location>
</feature>
<dbReference type="PANTHER" id="PTHR24421">
    <property type="entry name" value="NITRATE/NITRITE SENSOR PROTEIN NARX-RELATED"/>
    <property type="match status" value="1"/>
</dbReference>
<feature type="transmembrane region" description="Helical" evidence="10">
    <location>
        <begin position="139"/>
        <end position="157"/>
    </location>
</feature>
<dbReference type="Proteomes" id="UP000540412">
    <property type="component" value="Unassembled WGS sequence"/>
</dbReference>
<evidence type="ECO:0000256" key="8">
    <source>
        <dbReference type="ARBA" id="ARBA00023012"/>
    </source>
</evidence>
<comment type="caution">
    <text evidence="13">The sequence shown here is derived from an EMBL/GenBank/DDBJ whole genome shotgun (WGS) entry which is preliminary data.</text>
</comment>
<evidence type="ECO:0000256" key="6">
    <source>
        <dbReference type="ARBA" id="ARBA00022777"/>
    </source>
</evidence>
<keyword evidence="6 13" id="KW-0418">Kinase</keyword>
<organism evidence="13 14">
    <name type="scientific">Nocardia transvalensis</name>
    <dbReference type="NCBI Taxonomy" id="37333"/>
    <lineage>
        <taxon>Bacteria</taxon>
        <taxon>Bacillati</taxon>
        <taxon>Actinomycetota</taxon>
        <taxon>Actinomycetes</taxon>
        <taxon>Mycobacteriales</taxon>
        <taxon>Nocardiaceae</taxon>
        <taxon>Nocardia</taxon>
    </lineage>
</organism>
<evidence type="ECO:0000259" key="12">
    <source>
        <dbReference type="Pfam" id="PF07730"/>
    </source>
</evidence>
<dbReference type="InterPro" id="IPR050482">
    <property type="entry name" value="Sensor_HK_TwoCompSys"/>
</dbReference>
<keyword evidence="10" id="KW-0472">Membrane</keyword>
<dbReference type="GO" id="GO:0005524">
    <property type="term" value="F:ATP binding"/>
    <property type="evidence" value="ECO:0007669"/>
    <property type="project" value="UniProtKB-KW"/>
</dbReference>
<feature type="domain" description="Histidine kinase/HSP90-like ATPase" evidence="11">
    <location>
        <begin position="297"/>
        <end position="409"/>
    </location>
</feature>
<dbReference type="Pfam" id="PF02518">
    <property type="entry name" value="HATPase_c"/>
    <property type="match status" value="1"/>
</dbReference>
<proteinExistence type="predicted"/>
<feature type="transmembrane region" description="Helical" evidence="10">
    <location>
        <begin position="42"/>
        <end position="60"/>
    </location>
</feature>
<keyword evidence="3" id="KW-0597">Phosphoprotein</keyword>
<dbReference type="EMBL" id="JACHIT010000002">
    <property type="protein sequence ID" value="MBB5915827.1"/>
    <property type="molecule type" value="Genomic_DNA"/>
</dbReference>
<dbReference type="Gene3D" id="3.30.565.10">
    <property type="entry name" value="Histidine kinase-like ATPase, C-terminal domain"/>
    <property type="match status" value="1"/>
</dbReference>
<keyword evidence="14" id="KW-1185">Reference proteome</keyword>
<dbReference type="SUPFAM" id="SSF55874">
    <property type="entry name" value="ATPase domain of HSP90 chaperone/DNA topoisomerase II/histidine kinase"/>
    <property type="match status" value="1"/>
</dbReference>
<evidence type="ECO:0000256" key="2">
    <source>
        <dbReference type="ARBA" id="ARBA00012438"/>
    </source>
</evidence>
<sequence length="410" mass="42736">MERLRQLGRSVNGEDPEAGLVMRVVGAGLLAANLLFNHRGPVPAWFWAALGTAYACWLVYDVTCRRYPRISLGAMMICAMISAAAAGPAPDSSALIMLGAAVSILAQHLVPRVAVILTACAILAVVLVASALLAGRTAATLAAQTGILLIVLLLGLYRRQYRMRVRDTELLLEQTRRAQHEHARAAALDERARIAREMHDVLAHSLGALSVQLEVAEALLSEKGDLPGALSRVRRSRRLAVDGLTEARGAVAALRSDIPPLPDAVGELADAYRRDHHLDVTCRIEGTPRPAAPAVTVSLLRATREALTNAGKHAPGRPVTVLLEFTPDHLRLSVRNPLSTSGSDGAVDGAADDGSGTGTGGGAATYGLGGTEGGGGYGLAGMRERIALVGGTLSAGPDEGGWVVTAEVPG</sequence>
<dbReference type="GO" id="GO:0016020">
    <property type="term" value="C:membrane"/>
    <property type="evidence" value="ECO:0007669"/>
    <property type="project" value="InterPro"/>
</dbReference>
<evidence type="ECO:0000256" key="10">
    <source>
        <dbReference type="SAM" id="Phobius"/>
    </source>
</evidence>
<dbReference type="Gene3D" id="1.20.5.1930">
    <property type="match status" value="1"/>
</dbReference>
<gene>
    <name evidence="13" type="ORF">BJY24_004739</name>
</gene>
<accession>A0A7W9UK04</accession>
<keyword evidence="10" id="KW-0812">Transmembrane</keyword>
<keyword evidence="5" id="KW-0547">Nucleotide-binding</keyword>
<dbReference type="InterPro" id="IPR003594">
    <property type="entry name" value="HATPase_dom"/>
</dbReference>
<dbReference type="AlphaFoldDB" id="A0A7W9UK04"/>
<evidence type="ECO:0000256" key="9">
    <source>
        <dbReference type="SAM" id="MobiDB-lite"/>
    </source>
</evidence>
<feature type="transmembrane region" description="Helical" evidence="10">
    <location>
        <begin position="92"/>
        <end position="110"/>
    </location>
</feature>
<feature type="region of interest" description="Disordered" evidence="9">
    <location>
        <begin position="335"/>
        <end position="356"/>
    </location>
</feature>
<evidence type="ECO:0000256" key="1">
    <source>
        <dbReference type="ARBA" id="ARBA00000085"/>
    </source>
</evidence>
<evidence type="ECO:0000256" key="5">
    <source>
        <dbReference type="ARBA" id="ARBA00022741"/>
    </source>
</evidence>
<dbReference type="Pfam" id="PF07730">
    <property type="entry name" value="HisKA_3"/>
    <property type="match status" value="1"/>
</dbReference>
<comment type="catalytic activity">
    <reaction evidence="1">
        <text>ATP + protein L-histidine = ADP + protein N-phospho-L-histidine.</text>
        <dbReference type="EC" id="2.7.13.3"/>
    </reaction>
</comment>
<reference evidence="13 14" key="1">
    <citation type="submission" date="2020-08" db="EMBL/GenBank/DDBJ databases">
        <title>Sequencing the genomes of 1000 actinobacteria strains.</title>
        <authorList>
            <person name="Klenk H.-P."/>
        </authorList>
    </citation>
    <scope>NUCLEOTIDE SEQUENCE [LARGE SCALE GENOMIC DNA]</scope>
    <source>
        <strain evidence="13 14">DSM 43582</strain>
    </source>
</reference>
<dbReference type="CDD" id="cd16917">
    <property type="entry name" value="HATPase_UhpB-NarQ-NarX-like"/>
    <property type="match status" value="1"/>
</dbReference>
<feature type="domain" description="Signal transduction histidine kinase subgroup 3 dimerisation and phosphoacceptor" evidence="12">
    <location>
        <begin position="190"/>
        <end position="256"/>
    </location>
</feature>
<evidence type="ECO:0000256" key="7">
    <source>
        <dbReference type="ARBA" id="ARBA00022840"/>
    </source>
</evidence>
<dbReference type="PANTHER" id="PTHR24421:SF10">
    <property type="entry name" value="NITRATE_NITRITE SENSOR PROTEIN NARQ"/>
    <property type="match status" value="1"/>
</dbReference>
<keyword evidence="10" id="KW-1133">Transmembrane helix</keyword>
<keyword evidence="7" id="KW-0067">ATP-binding</keyword>
<dbReference type="GO" id="GO:0000155">
    <property type="term" value="F:phosphorelay sensor kinase activity"/>
    <property type="evidence" value="ECO:0007669"/>
    <property type="project" value="InterPro"/>
</dbReference>
<dbReference type="GO" id="GO:0046983">
    <property type="term" value="F:protein dimerization activity"/>
    <property type="evidence" value="ECO:0007669"/>
    <property type="project" value="InterPro"/>
</dbReference>
<dbReference type="InterPro" id="IPR036890">
    <property type="entry name" value="HATPase_C_sf"/>
</dbReference>
<evidence type="ECO:0000259" key="11">
    <source>
        <dbReference type="Pfam" id="PF02518"/>
    </source>
</evidence>
<name>A0A7W9UK04_9NOCA</name>
<feature type="transmembrane region" description="Helical" evidence="10">
    <location>
        <begin position="115"/>
        <end position="133"/>
    </location>
</feature>
<dbReference type="InterPro" id="IPR011712">
    <property type="entry name" value="Sig_transdc_His_kin_sub3_dim/P"/>
</dbReference>
<keyword evidence="8" id="KW-0902">Two-component regulatory system</keyword>
<dbReference type="EC" id="2.7.13.3" evidence="2"/>
<dbReference type="RefSeq" id="WP_051161778.1">
    <property type="nucleotide sequence ID" value="NZ_JACHIT010000002.1"/>
</dbReference>